<evidence type="ECO:0000313" key="1">
    <source>
        <dbReference type="EMBL" id="NHZ33471.1"/>
    </source>
</evidence>
<evidence type="ECO:0008006" key="3">
    <source>
        <dbReference type="Google" id="ProtNLM"/>
    </source>
</evidence>
<dbReference type="RefSeq" id="WP_167223151.1">
    <property type="nucleotide sequence ID" value="NZ_VUYU01000004.1"/>
</dbReference>
<dbReference type="Proteomes" id="UP000785613">
    <property type="component" value="Unassembled WGS sequence"/>
</dbReference>
<name>A0ABX0LTM9_9BURK</name>
<reference evidence="1 2" key="1">
    <citation type="submission" date="2019-09" db="EMBL/GenBank/DDBJ databases">
        <title>Taxonomy of Antarctic Massilia spp.: description of Massilia rubra sp. nov., Massilia aquatica sp. nov., Massilia mucilaginosa sp. nov., Massilia frigida sp. nov. isolated from streams, lakes and regoliths.</title>
        <authorList>
            <person name="Holochova P."/>
            <person name="Sedlacek I."/>
            <person name="Kralova S."/>
            <person name="Maslanova I."/>
            <person name="Busse H.-J."/>
            <person name="Stankova E."/>
            <person name="Vrbovska V."/>
            <person name="Kovarovic V."/>
            <person name="Bartak M."/>
            <person name="Svec P."/>
            <person name="Pantucek R."/>
        </authorList>
    </citation>
    <scope>NUCLEOTIDE SEQUENCE [LARGE SCALE GENOMIC DNA]</scope>
    <source>
        <strain evidence="1 2">CCM 8692</strain>
    </source>
</reference>
<proteinExistence type="predicted"/>
<gene>
    <name evidence="1" type="ORF">F0185_07680</name>
</gene>
<organism evidence="1 2">
    <name type="scientific">Massilia rubra</name>
    <dbReference type="NCBI Taxonomy" id="2607910"/>
    <lineage>
        <taxon>Bacteria</taxon>
        <taxon>Pseudomonadati</taxon>
        <taxon>Pseudomonadota</taxon>
        <taxon>Betaproteobacteria</taxon>
        <taxon>Burkholderiales</taxon>
        <taxon>Oxalobacteraceae</taxon>
        <taxon>Telluria group</taxon>
        <taxon>Massilia</taxon>
    </lineage>
</organism>
<sequence length="1378" mass="158130">MPKVARINRQQARIFKLGFEDPYRNSRGRAFIRLLNWYTGFGKTYTAACFSLHLFLTENVIPIFLAPLQSVVTGFAEEVRRHMCVDRFDDEIEQAIRRYGQAVPVYRLCSREFHINDRSFFQAVLLLVEWLGQQPVVYAALEKDLSNKSRGIGGSTPSLAAQLAECKSKCHVCLKSELHSMSSSNEDFEVEMERYQRAADKVLAMANRITRKVIDIDMRSRYHGPIRKLMSAPEVYDMVRRLYPLQAFADKPGMIIGTASKAAMPLQVLVYHEAEKRCKWVDYDSLFWFAGELNRSGNPLAQAIKPGQQRMRVNIFIDEEEDSYFYLFDQRMSVVNPDGRNDLNEVIGDFQKYFDLAWPFAFEHGTHRGLARKLFYNLWAFADVSVDVEQLLNHERVKTGVTFIAPERQIVLLREALATKWPHVSAQFGDQELGEVYKELIANHDASDGFERFRQKAYVLGKVLTFVKGLPRNGHEDDYQVFRKWRALVFEKKFFLMSRSRYGEMLDQPSQTFFNAMSAVMTSDYLNRVELSGDTGNRTIRLEYRDRKMKMNAFTLLHYLKFIILIADVLKDKKANIQFDKDSRVRYRNLYKFARDAGQLFKSHNHQDGLDDDALASDAVGEDFFFFGTKSIVSLDESERQATEYNHTQDLALTLSIVSLRDTPEEDLRNALGENNGIYLLSATGGLQPCSSGTFNQRRLQAMLKDIGGVYFPMTPAEVAVVAAAAEKQRSKRQRDVRIVDDALLAYRFPATGSFSGLRSKFLSALPSDGKHRHERMTPYKEQEVRGLVASLDRLLSTPLRCGMCLCLSMAWARACLLGLAQSTAFVSQVDTAGYHFVVDPLFLPQYRGNGKGEKIHIVLYAAGQFKKRDFSQTGAVAQVDESDQFSDEFLEALDVTDKKVLLWTAYRSAARGTNFIATRNGQQIDFELIYLINSPYYNRHTRPGTPGFHIETFQSMIQVLNDRPQGAQTMSRAEFLYDYARHRWEILEREHFMDLCRTLFQALGRVERRPDNFIERQEIYLDVEVAQTMRLGTRFAPELVQRASATQIAVLQAIADYDQQTALFAHEDARRKHVFASLRHAEALKQYTKQLPAQFRSSSEARQRWESMFDERMVTAPQAYCAHLRRSGVPAAYCDALYFRAPEHVALYSCKVDMLGKQQRIIADHVDGDAAYDWVAYLAPANLLRSLSSPFNNLRKFRTGFPDKNTKEGFLLVPQPWFVTDIIKGYLAEREFVHFAQREFGLDIDHGIAAGPFELLDALHHPEAAQIYQQFDFYFVVNGNVLLAIDIKNWTKATDHLKKAELERMAKLKQRKLARMFPQYEVHALYVNLYGAHKYNIMLQPGSGAISFMSMYVQGTLSREPWILNAKLAEVMLWSGS</sequence>
<dbReference type="EMBL" id="VUYU01000004">
    <property type="protein sequence ID" value="NHZ33471.1"/>
    <property type="molecule type" value="Genomic_DNA"/>
</dbReference>
<comment type="caution">
    <text evidence="1">The sequence shown here is derived from an EMBL/GenBank/DDBJ whole genome shotgun (WGS) entry which is preliminary data.</text>
</comment>
<evidence type="ECO:0000313" key="2">
    <source>
        <dbReference type="Proteomes" id="UP000785613"/>
    </source>
</evidence>
<protein>
    <recommendedName>
        <fullName evidence="3">Helicase/UvrB N-terminal domain-containing protein</fullName>
    </recommendedName>
</protein>
<keyword evidence="2" id="KW-1185">Reference proteome</keyword>
<accession>A0ABX0LTM9</accession>